<evidence type="ECO:0000313" key="1">
    <source>
        <dbReference type="EMBL" id="TWW09858.1"/>
    </source>
</evidence>
<feature type="non-terminal residue" evidence="1">
    <location>
        <position position="1"/>
    </location>
</feature>
<name>A0A5C6M5F4_9PLAN</name>
<proteinExistence type="predicted"/>
<reference evidence="1 2" key="2">
    <citation type="submission" date="2019-08" db="EMBL/GenBank/DDBJ databases">
        <authorList>
            <person name="Henke P."/>
        </authorList>
    </citation>
    <scope>NUCLEOTIDE SEQUENCE [LARGE SCALE GENOMIC DNA]</scope>
    <source>
        <strain evidence="1">Phe10_nw2017</strain>
    </source>
</reference>
<evidence type="ECO:0000313" key="2">
    <source>
        <dbReference type="Proteomes" id="UP000321083"/>
    </source>
</evidence>
<reference evidence="1 2" key="1">
    <citation type="submission" date="2019-08" db="EMBL/GenBank/DDBJ databases">
        <title>100 year-old enigma solved: identification of Planctomyces bekefii, the type genus and species of the phylum Planctomycetes.</title>
        <authorList>
            <person name="Svetlana D.N."/>
            <person name="Overmann J."/>
        </authorList>
    </citation>
    <scope>NUCLEOTIDE SEQUENCE [LARGE SCALE GENOMIC DNA]</scope>
    <source>
        <strain evidence="1">Phe10_nw2017</strain>
    </source>
</reference>
<organism evidence="1 2">
    <name type="scientific">Planctomyces bekefii</name>
    <dbReference type="NCBI Taxonomy" id="1653850"/>
    <lineage>
        <taxon>Bacteria</taxon>
        <taxon>Pseudomonadati</taxon>
        <taxon>Planctomycetota</taxon>
        <taxon>Planctomycetia</taxon>
        <taxon>Planctomycetales</taxon>
        <taxon>Planctomycetaceae</taxon>
        <taxon>Planctomyces</taxon>
    </lineage>
</organism>
<sequence length="76" mass="8335">DSGGWREYRPLPDSGGVLAIRLDRPFSVVLDRGVLRGKAGDYLLRDSAEGAGQDPRDLWIVDASIFAATYRVDQGE</sequence>
<gene>
    <name evidence="1" type="ORF">E3A20_10110</name>
</gene>
<dbReference type="Proteomes" id="UP000321083">
    <property type="component" value="Unassembled WGS sequence"/>
</dbReference>
<accession>A0A5C6M5F4</accession>
<keyword evidence="2" id="KW-1185">Reference proteome</keyword>
<dbReference type="AlphaFoldDB" id="A0A5C6M5F4"/>
<protein>
    <submittedName>
        <fullName evidence="1">Uncharacterized protein</fullName>
    </submittedName>
</protein>
<dbReference type="EMBL" id="SRHE01000161">
    <property type="protein sequence ID" value="TWW09858.1"/>
    <property type="molecule type" value="Genomic_DNA"/>
</dbReference>
<comment type="caution">
    <text evidence="1">The sequence shown here is derived from an EMBL/GenBank/DDBJ whole genome shotgun (WGS) entry which is preliminary data.</text>
</comment>